<dbReference type="InterPro" id="IPR041657">
    <property type="entry name" value="HTH_17"/>
</dbReference>
<sequence length="84" mass="9991">MASIEFITKEDLEILRVQLMDDFRKLIEPRKKILKEWIKGKEVRKILNISPGSLQNLRINGKLNPKKIGGTWYYRTEEIESLFE</sequence>
<dbReference type="GO" id="GO:0003677">
    <property type="term" value="F:DNA binding"/>
    <property type="evidence" value="ECO:0007669"/>
    <property type="project" value="UniProtKB-KW"/>
</dbReference>
<evidence type="ECO:0000313" key="2">
    <source>
        <dbReference type="EMBL" id="MBW3467059.1"/>
    </source>
</evidence>
<accession>A0A951IW91</accession>
<protein>
    <submittedName>
        <fullName evidence="2">DNA-binding protein</fullName>
    </submittedName>
</protein>
<dbReference type="Pfam" id="PF12728">
    <property type="entry name" value="HTH_17"/>
    <property type="match status" value="1"/>
</dbReference>
<name>A0A951IW91_9BACT</name>
<dbReference type="Proteomes" id="UP000727490">
    <property type="component" value="Unassembled WGS sequence"/>
</dbReference>
<evidence type="ECO:0000259" key="1">
    <source>
        <dbReference type="Pfam" id="PF12728"/>
    </source>
</evidence>
<comment type="caution">
    <text evidence="2">The sequence shown here is derived from an EMBL/GenBank/DDBJ whole genome shotgun (WGS) entry which is preliminary data.</text>
</comment>
<evidence type="ECO:0000313" key="3">
    <source>
        <dbReference type="Proteomes" id="UP000727490"/>
    </source>
</evidence>
<reference evidence="2 3" key="1">
    <citation type="journal article" date="2020" name="Syst. Appl. Microbiol.">
        <title>Arthrospiribacter ruber gen. nov., sp. nov., a novel bacterium isolated from Arthrospira cultures.</title>
        <authorList>
            <person name="Waleron M."/>
            <person name="Misztak A."/>
            <person name="Waleron M.M."/>
            <person name="Furmaniak M."/>
            <person name="Mrozik A."/>
            <person name="Waleron K."/>
        </authorList>
    </citation>
    <scope>NUCLEOTIDE SEQUENCE [LARGE SCALE GENOMIC DNA]</scope>
    <source>
        <strain evidence="2 3">DPMB0001</strain>
    </source>
</reference>
<keyword evidence="3" id="KW-1185">Reference proteome</keyword>
<dbReference type="EMBL" id="RPHB01000002">
    <property type="protein sequence ID" value="MBW3467059.1"/>
    <property type="molecule type" value="Genomic_DNA"/>
</dbReference>
<keyword evidence="2" id="KW-0238">DNA-binding</keyword>
<gene>
    <name evidence="2" type="ORF">EGN73_04440</name>
</gene>
<dbReference type="AlphaFoldDB" id="A0A951IW91"/>
<dbReference type="RefSeq" id="WP_219287266.1">
    <property type="nucleotide sequence ID" value="NZ_RPHB01000002.1"/>
</dbReference>
<organism evidence="2 3">
    <name type="scientific">Arthrospiribacter ruber</name>
    <dbReference type="NCBI Taxonomy" id="2487934"/>
    <lineage>
        <taxon>Bacteria</taxon>
        <taxon>Pseudomonadati</taxon>
        <taxon>Bacteroidota</taxon>
        <taxon>Cytophagia</taxon>
        <taxon>Cytophagales</taxon>
        <taxon>Cyclobacteriaceae</taxon>
        <taxon>Arthrospiribacter</taxon>
    </lineage>
</organism>
<feature type="domain" description="Helix-turn-helix" evidence="1">
    <location>
        <begin position="41"/>
        <end position="84"/>
    </location>
</feature>
<proteinExistence type="predicted"/>